<keyword evidence="3" id="KW-1185">Reference proteome</keyword>
<dbReference type="AlphaFoldDB" id="A0A4Y2H106"/>
<accession>A0A4Y2H106</accession>
<evidence type="ECO:0000259" key="1">
    <source>
        <dbReference type="PROSITE" id="PS50879"/>
    </source>
</evidence>
<dbReference type="GO" id="GO:0003676">
    <property type="term" value="F:nucleic acid binding"/>
    <property type="evidence" value="ECO:0007669"/>
    <property type="project" value="InterPro"/>
</dbReference>
<dbReference type="InterPro" id="IPR036397">
    <property type="entry name" value="RNaseH_sf"/>
</dbReference>
<reference evidence="2 3" key="1">
    <citation type="journal article" date="2019" name="Sci. Rep.">
        <title>Orb-weaving spider Araneus ventricosus genome elucidates the spidroin gene catalogue.</title>
        <authorList>
            <person name="Kono N."/>
            <person name="Nakamura H."/>
            <person name="Ohtoshi R."/>
            <person name="Moran D.A.P."/>
            <person name="Shinohara A."/>
            <person name="Yoshida Y."/>
            <person name="Fujiwara M."/>
            <person name="Mori M."/>
            <person name="Tomita M."/>
            <person name="Arakawa K."/>
        </authorList>
    </citation>
    <scope>NUCLEOTIDE SEQUENCE [LARGE SCALE GENOMIC DNA]</scope>
</reference>
<evidence type="ECO:0000313" key="3">
    <source>
        <dbReference type="Proteomes" id="UP000499080"/>
    </source>
</evidence>
<evidence type="ECO:0000313" key="2">
    <source>
        <dbReference type="EMBL" id="GBM58004.1"/>
    </source>
</evidence>
<protein>
    <recommendedName>
        <fullName evidence="1">RNase H type-1 domain-containing protein</fullName>
    </recommendedName>
</protein>
<comment type="caution">
    <text evidence="2">The sequence shown here is derived from an EMBL/GenBank/DDBJ whole genome shotgun (WGS) entry which is preliminary data.</text>
</comment>
<dbReference type="InterPro" id="IPR002156">
    <property type="entry name" value="RNaseH_domain"/>
</dbReference>
<dbReference type="InterPro" id="IPR012337">
    <property type="entry name" value="RNaseH-like_sf"/>
</dbReference>
<proteinExistence type="predicted"/>
<dbReference type="GO" id="GO:0004523">
    <property type="term" value="F:RNA-DNA hybrid ribonuclease activity"/>
    <property type="evidence" value="ECO:0007669"/>
    <property type="project" value="InterPro"/>
</dbReference>
<dbReference type="PROSITE" id="PS50879">
    <property type="entry name" value="RNASE_H_1"/>
    <property type="match status" value="1"/>
</dbReference>
<gene>
    <name evidence="2" type="ORF">AVEN_162182_1</name>
</gene>
<feature type="domain" description="RNase H type-1" evidence="1">
    <location>
        <begin position="1"/>
        <end position="100"/>
    </location>
</feature>
<sequence length="129" mass="14767">MYRWSAKLRGDHTIFQAELIALKVAVQRASHINNNFPILIHVDNQASLQASINPKSSNKIARIITKTLREYPNIFLAWIKAHTGYEGSEEADMFDKQATLNMFSTSRLRTSLVPHQGPFQEINDEELEK</sequence>
<dbReference type="SUPFAM" id="SSF53098">
    <property type="entry name" value="Ribonuclease H-like"/>
    <property type="match status" value="1"/>
</dbReference>
<dbReference type="Gene3D" id="3.30.420.10">
    <property type="entry name" value="Ribonuclease H-like superfamily/Ribonuclease H"/>
    <property type="match status" value="1"/>
</dbReference>
<organism evidence="2 3">
    <name type="scientific">Araneus ventricosus</name>
    <name type="common">Orbweaver spider</name>
    <name type="synonym">Epeira ventricosa</name>
    <dbReference type="NCBI Taxonomy" id="182803"/>
    <lineage>
        <taxon>Eukaryota</taxon>
        <taxon>Metazoa</taxon>
        <taxon>Ecdysozoa</taxon>
        <taxon>Arthropoda</taxon>
        <taxon>Chelicerata</taxon>
        <taxon>Arachnida</taxon>
        <taxon>Araneae</taxon>
        <taxon>Araneomorphae</taxon>
        <taxon>Entelegynae</taxon>
        <taxon>Araneoidea</taxon>
        <taxon>Araneidae</taxon>
        <taxon>Araneus</taxon>
    </lineage>
</organism>
<dbReference type="OrthoDB" id="6514649at2759"/>
<dbReference type="Proteomes" id="UP000499080">
    <property type="component" value="Unassembled WGS sequence"/>
</dbReference>
<dbReference type="EMBL" id="BGPR01001617">
    <property type="protein sequence ID" value="GBM58004.1"/>
    <property type="molecule type" value="Genomic_DNA"/>
</dbReference>
<name>A0A4Y2H106_ARAVE</name>